<keyword evidence="3" id="KW-0804">Transcription</keyword>
<keyword evidence="2 4" id="KW-0238">DNA-binding</keyword>
<keyword evidence="1" id="KW-0805">Transcription regulation</keyword>
<feature type="domain" description="HTH tetR-type" evidence="5">
    <location>
        <begin position="15"/>
        <end position="75"/>
    </location>
</feature>
<evidence type="ECO:0000313" key="6">
    <source>
        <dbReference type="EMBL" id="MCW7755332.1"/>
    </source>
</evidence>
<dbReference type="PRINTS" id="PR00455">
    <property type="entry name" value="HTHTETR"/>
</dbReference>
<evidence type="ECO:0000256" key="3">
    <source>
        <dbReference type="ARBA" id="ARBA00023163"/>
    </source>
</evidence>
<dbReference type="SUPFAM" id="SSF48498">
    <property type="entry name" value="Tetracyclin repressor-like, C-terminal domain"/>
    <property type="match status" value="1"/>
</dbReference>
<organism evidence="6 7">
    <name type="scientific">Desulfobotulus pelophilus</name>
    <dbReference type="NCBI Taxonomy" id="2823377"/>
    <lineage>
        <taxon>Bacteria</taxon>
        <taxon>Pseudomonadati</taxon>
        <taxon>Thermodesulfobacteriota</taxon>
        <taxon>Desulfobacteria</taxon>
        <taxon>Desulfobacterales</taxon>
        <taxon>Desulfobacteraceae</taxon>
        <taxon>Desulfobotulus</taxon>
    </lineage>
</organism>
<name>A0ABT3NCZ7_9BACT</name>
<evidence type="ECO:0000313" key="7">
    <source>
        <dbReference type="Proteomes" id="UP001209681"/>
    </source>
</evidence>
<dbReference type="InterPro" id="IPR009057">
    <property type="entry name" value="Homeodomain-like_sf"/>
</dbReference>
<dbReference type="RefSeq" id="WP_265426276.1">
    <property type="nucleotide sequence ID" value="NZ_JAPFPW010000032.1"/>
</dbReference>
<dbReference type="InterPro" id="IPR011075">
    <property type="entry name" value="TetR_C"/>
</dbReference>
<dbReference type="Gene3D" id="1.10.357.10">
    <property type="entry name" value="Tetracycline Repressor, domain 2"/>
    <property type="match status" value="1"/>
</dbReference>
<dbReference type="Pfam" id="PF16925">
    <property type="entry name" value="TetR_C_13"/>
    <property type="match status" value="1"/>
</dbReference>
<protein>
    <submittedName>
        <fullName evidence="6">TetR/AcrR family transcriptional regulator</fullName>
    </submittedName>
</protein>
<evidence type="ECO:0000259" key="5">
    <source>
        <dbReference type="PROSITE" id="PS50977"/>
    </source>
</evidence>
<sequence length="204" mass="22265">MKRDSQKKEVMTKGACTRSHILAATLKLINTQGYHATTLRDITDATGVQKGNLYFHYPGKEALVVAVVEWAWQEYRTYLVKRAGRGLYGDRLCRLLNGVLHFHRQNGLSGGCLFGNLAMETADTVPGVAEAVSRVLDESLAGMGLWIERAVEDGSLAPVDSSRTLALRILTGVEGGILLARLKRDIDILELCVAGLKAELRSAV</sequence>
<evidence type="ECO:0000256" key="4">
    <source>
        <dbReference type="PROSITE-ProRule" id="PRU00335"/>
    </source>
</evidence>
<gene>
    <name evidence="6" type="ORF">OOT00_15215</name>
</gene>
<proteinExistence type="predicted"/>
<keyword evidence="7" id="KW-1185">Reference proteome</keyword>
<reference evidence="6 7" key="1">
    <citation type="submission" date="2022-11" db="EMBL/GenBank/DDBJ databases">
        <title>Desulfobotulus tamanensis H1 sp. nov. - anaerobic, alkaliphilic, sulphate reducing bacterium isolated from terrestrial mud volcano.</title>
        <authorList>
            <person name="Frolova A."/>
            <person name="Merkel A.Y."/>
            <person name="Slobodkin A.I."/>
        </authorList>
    </citation>
    <scope>NUCLEOTIDE SEQUENCE [LARGE SCALE GENOMIC DNA]</scope>
    <source>
        <strain evidence="6 7">H1</strain>
    </source>
</reference>
<feature type="DNA-binding region" description="H-T-H motif" evidence="4">
    <location>
        <begin position="38"/>
        <end position="57"/>
    </location>
</feature>
<evidence type="ECO:0000256" key="2">
    <source>
        <dbReference type="ARBA" id="ARBA00023125"/>
    </source>
</evidence>
<dbReference type="PANTHER" id="PTHR47506:SF1">
    <property type="entry name" value="HTH-TYPE TRANSCRIPTIONAL REGULATOR YJDC"/>
    <property type="match status" value="1"/>
</dbReference>
<dbReference type="Pfam" id="PF00440">
    <property type="entry name" value="TetR_N"/>
    <property type="match status" value="1"/>
</dbReference>
<comment type="caution">
    <text evidence="6">The sequence shown here is derived from an EMBL/GenBank/DDBJ whole genome shotgun (WGS) entry which is preliminary data.</text>
</comment>
<accession>A0ABT3NCZ7</accession>
<dbReference type="EMBL" id="JAPFPW010000032">
    <property type="protein sequence ID" value="MCW7755332.1"/>
    <property type="molecule type" value="Genomic_DNA"/>
</dbReference>
<evidence type="ECO:0000256" key="1">
    <source>
        <dbReference type="ARBA" id="ARBA00023015"/>
    </source>
</evidence>
<dbReference type="SUPFAM" id="SSF46689">
    <property type="entry name" value="Homeodomain-like"/>
    <property type="match status" value="1"/>
</dbReference>
<dbReference type="InterPro" id="IPR036271">
    <property type="entry name" value="Tet_transcr_reg_TetR-rel_C_sf"/>
</dbReference>
<dbReference type="Proteomes" id="UP001209681">
    <property type="component" value="Unassembled WGS sequence"/>
</dbReference>
<dbReference type="PROSITE" id="PS50977">
    <property type="entry name" value="HTH_TETR_2"/>
    <property type="match status" value="1"/>
</dbReference>
<dbReference type="InterPro" id="IPR001647">
    <property type="entry name" value="HTH_TetR"/>
</dbReference>
<dbReference type="PANTHER" id="PTHR47506">
    <property type="entry name" value="TRANSCRIPTIONAL REGULATORY PROTEIN"/>
    <property type="match status" value="1"/>
</dbReference>